<name>A0A8H6Z2G5_9AGAR</name>
<proteinExistence type="predicted"/>
<keyword evidence="2" id="KW-1185">Reference proteome</keyword>
<evidence type="ECO:0000313" key="2">
    <source>
        <dbReference type="Proteomes" id="UP000623467"/>
    </source>
</evidence>
<dbReference type="OrthoDB" id="2997289at2759"/>
<accession>A0A8H6Z2G5</accession>
<reference evidence="1" key="1">
    <citation type="submission" date="2020-05" db="EMBL/GenBank/DDBJ databases">
        <title>Mycena genomes resolve the evolution of fungal bioluminescence.</title>
        <authorList>
            <person name="Tsai I.J."/>
        </authorList>
    </citation>
    <scope>NUCLEOTIDE SEQUENCE</scope>
    <source>
        <strain evidence="1">160909Yilan</strain>
    </source>
</reference>
<sequence length="195" mass="21968">MVVYLAAKMDVQLGGKRLYVIIDNYESSRDKFSGELPKFYLELQCTVWTESIAGVVYTAYMDESALYHYAADADHNPDSPVDPLPFDAPPALDLTHHPILQSAIGFTAQDIPDLDAATQDIARPGARPLLELVEREWRARAVRFSRSWTDKMHRDPSVKPKFKRKRRLPDVPVYPASLVLDALGQKCGCPNRIVV</sequence>
<dbReference type="EMBL" id="JACAZH010000004">
    <property type="protein sequence ID" value="KAF7371033.1"/>
    <property type="molecule type" value="Genomic_DNA"/>
</dbReference>
<comment type="caution">
    <text evidence="1">The sequence shown here is derived from an EMBL/GenBank/DDBJ whole genome shotgun (WGS) entry which is preliminary data.</text>
</comment>
<gene>
    <name evidence="1" type="ORF">MSAN_00737500</name>
</gene>
<evidence type="ECO:0000313" key="1">
    <source>
        <dbReference type="EMBL" id="KAF7371033.1"/>
    </source>
</evidence>
<dbReference type="Proteomes" id="UP000623467">
    <property type="component" value="Unassembled WGS sequence"/>
</dbReference>
<organism evidence="1 2">
    <name type="scientific">Mycena sanguinolenta</name>
    <dbReference type="NCBI Taxonomy" id="230812"/>
    <lineage>
        <taxon>Eukaryota</taxon>
        <taxon>Fungi</taxon>
        <taxon>Dikarya</taxon>
        <taxon>Basidiomycota</taxon>
        <taxon>Agaricomycotina</taxon>
        <taxon>Agaricomycetes</taxon>
        <taxon>Agaricomycetidae</taxon>
        <taxon>Agaricales</taxon>
        <taxon>Marasmiineae</taxon>
        <taxon>Mycenaceae</taxon>
        <taxon>Mycena</taxon>
    </lineage>
</organism>
<protein>
    <submittedName>
        <fullName evidence="1">Uncharacterized protein</fullName>
    </submittedName>
</protein>
<dbReference type="AlphaFoldDB" id="A0A8H6Z2G5"/>